<feature type="transmembrane region" description="Helical" evidence="5">
    <location>
        <begin position="363"/>
        <end position="381"/>
    </location>
</feature>
<name>A0A0C1IFA1_9BACT</name>
<dbReference type="InterPro" id="IPR007016">
    <property type="entry name" value="O-antigen_ligase-rel_domated"/>
</dbReference>
<evidence type="ECO:0000259" key="6">
    <source>
        <dbReference type="Pfam" id="PF04932"/>
    </source>
</evidence>
<feature type="transmembrane region" description="Helical" evidence="5">
    <location>
        <begin position="106"/>
        <end position="128"/>
    </location>
</feature>
<evidence type="ECO:0000256" key="5">
    <source>
        <dbReference type="SAM" id="Phobius"/>
    </source>
</evidence>
<keyword evidence="4 5" id="KW-0472">Membrane</keyword>
<sequence length="410" mass="46639">MFSLFEILSQLVGGSLIFWPLLNSLAIIALFLYWIFFGQKRKPEEKITFYLFCLFASLYLLKIIGTIYSSDLKTAGFKLQQTSALLVLPLIYAFSSLQRNRFNRTMDFFSICCAAGVLAGLGWGVVRLFNTGSLHHLQGYDLVILKGMAPYIFGLCCLTSMSWNAYRLEQDGRTVNKIFWLRISLLLLFTLFLLLLGNRLSIMLLFFLVLIYFFKTNFRKSYKIAGLSLVVFLVMAMGMVTPKLQQQWNEIRAISKQQIIRLDEDSSLGRSWGGGVLRLAIWQCAFDVFQEHPLAGVGTGDAQQALQESYEKRKFYFASRYNKYNAHNQYIQQLVTHGLPGLLLLIACIATGLVIAFRSGNDLALFFWVCFGVACFTESILEINKGIVWFSFFGSLFGLQSNDDQLPTPK</sequence>
<protein>
    <recommendedName>
        <fullName evidence="6">O-antigen ligase-related domain-containing protein</fullName>
    </recommendedName>
</protein>
<dbReference type="OrthoDB" id="1631746at2"/>
<dbReference type="InterPro" id="IPR051533">
    <property type="entry name" value="WaaL-like"/>
</dbReference>
<feature type="domain" description="O-antigen ligase-related" evidence="6">
    <location>
        <begin position="186"/>
        <end position="346"/>
    </location>
</feature>
<feature type="transmembrane region" description="Helical" evidence="5">
    <location>
        <begin position="224"/>
        <end position="242"/>
    </location>
</feature>
<feature type="transmembrane region" description="Helical" evidence="5">
    <location>
        <begin position="148"/>
        <end position="166"/>
    </location>
</feature>
<gene>
    <name evidence="7" type="ORF">OI18_20620</name>
</gene>
<keyword evidence="8" id="KW-1185">Reference proteome</keyword>
<keyword evidence="2 5" id="KW-0812">Transmembrane</keyword>
<feature type="transmembrane region" description="Helical" evidence="5">
    <location>
        <begin position="49"/>
        <end position="69"/>
    </location>
</feature>
<feature type="transmembrane region" description="Helical" evidence="5">
    <location>
        <begin position="75"/>
        <end position="94"/>
    </location>
</feature>
<evidence type="ECO:0000313" key="8">
    <source>
        <dbReference type="Proteomes" id="UP000031408"/>
    </source>
</evidence>
<evidence type="ECO:0000313" key="7">
    <source>
        <dbReference type="EMBL" id="KIC92830.1"/>
    </source>
</evidence>
<proteinExistence type="predicted"/>
<feature type="transmembrane region" description="Helical" evidence="5">
    <location>
        <begin position="186"/>
        <end position="212"/>
    </location>
</feature>
<reference evidence="7 8" key="1">
    <citation type="submission" date="2014-11" db="EMBL/GenBank/DDBJ databases">
        <title>Genome sequence of Flavihumibacter solisilvae 3-3.</title>
        <authorList>
            <person name="Zhou G."/>
            <person name="Li M."/>
            <person name="Wang G."/>
        </authorList>
    </citation>
    <scope>NUCLEOTIDE SEQUENCE [LARGE SCALE GENOMIC DNA]</scope>
    <source>
        <strain evidence="7 8">3-3</strain>
    </source>
</reference>
<dbReference type="AlphaFoldDB" id="A0A0C1IFA1"/>
<evidence type="ECO:0000256" key="4">
    <source>
        <dbReference type="ARBA" id="ARBA00023136"/>
    </source>
</evidence>
<dbReference type="PANTHER" id="PTHR37422">
    <property type="entry name" value="TEICHURONIC ACID BIOSYNTHESIS PROTEIN TUAE"/>
    <property type="match status" value="1"/>
</dbReference>
<dbReference type="GO" id="GO:0016020">
    <property type="term" value="C:membrane"/>
    <property type="evidence" value="ECO:0007669"/>
    <property type="project" value="UniProtKB-SubCell"/>
</dbReference>
<comment type="caution">
    <text evidence="7">The sequence shown here is derived from an EMBL/GenBank/DDBJ whole genome shotgun (WGS) entry which is preliminary data.</text>
</comment>
<dbReference type="EMBL" id="JSVC01000027">
    <property type="protein sequence ID" value="KIC92830.1"/>
    <property type="molecule type" value="Genomic_DNA"/>
</dbReference>
<feature type="transmembrane region" description="Helical" evidence="5">
    <location>
        <begin position="339"/>
        <end position="357"/>
    </location>
</feature>
<keyword evidence="3 5" id="KW-1133">Transmembrane helix</keyword>
<evidence type="ECO:0000256" key="2">
    <source>
        <dbReference type="ARBA" id="ARBA00022692"/>
    </source>
</evidence>
<feature type="transmembrane region" description="Helical" evidence="5">
    <location>
        <begin position="16"/>
        <end position="37"/>
    </location>
</feature>
<evidence type="ECO:0000256" key="3">
    <source>
        <dbReference type="ARBA" id="ARBA00022989"/>
    </source>
</evidence>
<dbReference type="RefSeq" id="WP_039143482.1">
    <property type="nucleotide sequence ID" value="NZ_JSVC01000027.1"/>
</dbReference>
<comment type="subcellular location">
    <subcellularLocation>
        <location evidence="1">Membrane</location>
        <topology evidence="1">Multi-pass membrane protein</topology>
    </subcellularLocation>
</comment>
<dbReference type="PANTHER" id="PTHR37422:SF13">
    <property type="entry name" value="LIPOPOLYSACCHARIDE BIOSYNTHESIS PROTEIN PA4999-RELATED"/>
    <property type="match status" value="1"/>
</dbReference>
<dbReference type="STRING" id="1349421.OI18_20620"/>
<dbReference type="Proteomes" id="UP000031408">
    <property type="component" value="Unassembled WGS sequence"/>
</dbReference>
<dbReference type="Pfam" id="PF04932">
    <property type="entry name" value="Wzy_C"/>
    <property type="match status" value="1"/>
</dbReference>
<organism evidence="7 8">
    <name type="scientific">Flavihumibacter solisilvae</name>
    <dbReference type="NCBI Taxonomy" id="1349421"/>
    <lineage>
        <taxon>Bacteria</taxon>
        <taxon>Pseudomonadati</taxon>
        <taxon>Bacteroidota</taxon>
        <taxon>Chitinophagia</taxon>
        <taxon>Chitinophagales</taxon>
        <taxon>Chitinophagaceae</taxon>
        <taxon>Flavihumibacter</taxon>
    </lineage>
</organism>
<accession>A0A0C1IFA1</accession>
<evidence type="ECO:0000256" key="1">
    <source>
        <dbReference type="ARBA" id="ARBA00004141"/>
    </source>
</evidence>